<dbReference type="InterPro" id="IPR036770">
    <property type="entry name" value="Ankyrin_rpt-contain_sf"/>
</dbReference>
<reference evidence="4 5" key="1">
    <citation type="submission" date="2020-07" db="EMBL/GenBank/DDBJ databases">
        <title>Sequencing the genomes of 1000 actinobacteria strains.</title>
        <authorList>
            <person name="Klenk H.-P."/>
        </authorList>
    </citation>
    <scope>NUCLEOTIDE SEQUENCE [LARGE SCALE GENOMIC DNA]</scope>
    <source>
        <strain evidence="4 5">DSM 18448</strain>
    </source>
</reference>
<accession>A0A852ZJX8</accession>
<evidence type="ECO:0008006" key="6">
    <source>
        <dbReference type="Google" id="ProtNLM"/>
    </source>
</evidence>
<comment type="caution">
    <text evidence="4">The sequence shown here is derived from an EMBL/GenBank/DDBJ whole genome shotgun (WGS) entry which is preliminary data.</text>
</comment>
<dbReference type="PANTHER" id="PTHR24201">
    <property type="entry name" value="ANK_REP_REGION DOMAIN-CONTAINING PROTEIN"/>
    <property type="match status" value="1"/>
</dbReference>
<sequence>MTTPSTLPDRPSWESIRKQAKKIARDTAAGSADAVARARVMVPGISVPLSRRDAQLVVAREYGFGGWQDLRAEVLRRDGSSLAWAAGQAGRAIHDNDVGRLRQLVAEHPGLLTWRDDLGDGLLLATTSFANDSADPTREDVYNRPECAAFLIEAGAVVDPSVAERVIRTGAAGMLRLLRSKGALPRTLATFAALGDLDGVRADLGASADPADVTRSFLHACRFGQVAVASMLLDHCVASDRGLSERIDRWGDRAAFVRFLCARGREWDSEQAGTDMDPWRLFVALQLMLAVDDDDLDAANRWLTAEPWLLGNACLDLQIDLLEHAAVHGREAFVVEFLDRSPAVLGCRTPPESAAVVFALEYGNAGLVRRLTRIWPLPDDLPHAAGTGDLARVRRWFDGSGRPVLGSPHDHYPGNSPRTRTNLSWTGATIQQILDTALAWACMNAEFEVASFLLDSGADINTRWATHEPASILHECVLHGKHEAARFLVDHGIDLTIRDHRYHATAEGWARHAAGDEEMAEFLANAERHRGPQSP</sequence>
<name>A0A852ZJX8_9ACTN</name>
<dbReference type="RefSeq" id="WP_179789661.1">
    <property type="nucleotide sequence ID" value="NZ_BAAARR010000005.1"/>
</dbReference>
<protein>
    <recommendedName>
        <fullName evidence="6">Ankyrin repeat-containing protein</fullName>
    </recommendedName>
</protein>
<evidence type="ECO:0000256" key="2">
    <source>
        <dbReference type="ARBA" id="ARBA00023043"/>
    </source>
</evidence>
<keyword evidence="1" id="KW-0677">Repeat</keyword>
<keyword evidence="5" id="KW-1185">Reference proteome</keyword>
<dbReference type="PANTHER" id="PTHR24201:SF14">
    <property type="entry name" value="CYCLIN-DEPENDENT KINASE 4 INHIBITOR C-LIKE"/>
    <property type="match status" value="1"/>
</dbReference>
<dbReference type="Pfam" id="PF12796">
    <property type="entry name" value="Ank_2"/>
    <property type="match status" value="1"/>
</dbReference>
<dbReference type="Proteomes" id="UP000579605">
    <property type="component" value="Unassembled WGS sequence"/>
</dbReference>
<evidence type="ECO:0000313" key="5">
    <source>
        <dbReference type="Proteomes" id="UP000579605"/>
    </source>
</evidence>
<organism evidence="4 5">
    <name type="scientific">Actinopolymorpha rutila</name>
    <dbReference type="NCBI Taxonomy" id="446787"/>
    <lineage>
        <taxon>Bacteria</taxon>
        <taxon>Bacillati</taxon>
        <taxon>Actinomycetota</taxon>
        <taxon>Actinomycetes</taxon>
        <taxon>Propionibacteriales</taxon>
        <taxon>Actinopolymorphaceae</taxon>
        <taxon>Actinopolymorpha</taxon>
    </lineage>
</organism>
<dbReference type="AlphaFoldDB" id="A0A852ZJX8"/>
<dbReference type="Gene3D" id="1.25.40.20">
    <property type="entry name" value="Ankyrin repeat-containing domain"/>
    <property type="match status" value="2"/>
</dbReference>
<dbReference type="InterPro" id="IPR002110">
    <property type="entry name" value="Ankyrin_rpt"/>
</dbReference>
<gene>
    <name evidence="4" type="ORF">F4554_004846</name>
</gene>
<dbReference type="EMBL" id="JACBZH010000001">
    <property type="protein sequence ID" value="NYH92208.1"/>
    <property type="molecule type" value="Genomic_DNA"/>
</dbReference>
<evidence type="ECO:0000256" key="3">
    <source>
        <dbReference type="PROSITE-ProRule" id="PRU00023"/>
    </source>
</evidence>
<evidence type="ECO:0000256" key="1">
    <source>
        <dbReference type="ARBA" id="ARBA00022737"/>
    </source>
</evidence>
<dbReference type="SUPFAM" id="SSF48403">
    <property type="entry name" value="Ankyrin repeat"/>
    <property type="match status" value="1"/>
</dbReference>
<dbReference type="InterPro" id="IPR050776">
    <property type="entry name" value="Ank_Repeat/CDKN_Inhibitor"/>
</dbReference>
<keyword evidence="2 3" id="KW-0040">ANK repeat</keyword>
<dbReference type="SMART" id="SM00248">
    <property type="entry name" value="ANK"/>
    <property type="match status" value="3"/>
</dbReference>
<proteinExistence type="predicted"/>
<evidence type="ECO:0000313" key="4">
    <source>
        <dbReference type="EMBL" id="NYH92208.1"/>
    </source>
</evidence>
<feature type="repeat" description="ANK" evidence="3">
    <location>
        <begin position="468"/>
        <end position="500"/>
    </location>
</feature>
<dbReference type="PROSITE" id="PS50088">
    <property type="entry name" value="ANK_REPEAT"/>
    <property type="match status" value="1"/>
</dbReference>